<dbReference type="RefSeq" id="WP_065545844.1">
    <property type="nucleotide sequence ID" value="NZ_CP016414.1"/>
</dbReference>
<reference evidence="1 2" key="1">
    <citation type="submission" date="2016-07" db="EMBL/GenBank/DDBJ databases">
        <title>Genome sequencing of Vibrio scophthalmi strain VS-05, an isolated from Paralichthys olivaceus.</title>
        <authorList>
            <person name="Han H.-J."/>
        </authorList>
    </citation>
    <scope>NUCLEOTIDE SEQUENCE [LARGE SCALE GENOMIC DNA]</scope>
    <source>
        <strain evidence="1 2">VS-05</strain>
    </source>
</reference>
<keyword evidence="1" id="KW-0413">Isomerase</keyword>
<gene>
    <name evidence="1" type="primary">mceE</name>
    <name evidence="1" type="ORF">VSVS05_02659</name>
</gene>
<evidence type="ECO:0000313" key="1">
    <source>
        <dbReference type="EMBL" id="ANU37737.1"/>
    </source>
</evidence>
<dbReference type="PATRIC" id="fig|45658.7.peg.2619"/>
<dbReference type="EC" id="5.1.99.1" evidence="1"/>
<dbReference type="Pfam" id="PF13669">
    <property type="entry name" value="Glyoxalase_4"/>
    <property type="match status" value="1"/>
</dbReference>
<name>A0A1C7FDE6_9VIBR</name>
<keyword evidence="2" id="KW-1185">Reference proteome</keyword>
<accession>A0A1C7FDE6</accession>
<dbReference type="EMBL" id="CP016414">
    <property type="protein sequence ID" value="ANU37737.1"/>
    <property type="molecule type" value="Genomic_DNA"/>
</dbReference>
<sequence>MNIHHFGYLTESIEKSIKDFSVLGYCCDGALFHDKNRQINIQFIRSLSGELIELIESAGEQSVVKGLINKSKNNIYHICYYTDNIDLKILELTEKGFILIAPPQSAVALNNKNVAFLYSKFSGMVELYESHYPK</sequence>
<organism evidence="1 2">
    <name type="scientific">Vibrio scophthalmi</name>
    <dbReference type="NCBI Taxonomy" id="45658"/>
    <lineage>
        <taxon>Bacteria</taxon>
        <taxon>Pseudomonadati</taxon>
        <taxon>Pseudomonadota</taxon>
        <taxon>Gammaproteobacteria</taxon>
        <taxon>Vibrionales</taxon>
        <taxon>Vibrionaceae</taxon>
        <taxon>Vibrio</taxon>
    </lineage>
</organism>
<protein>
    <submittedName>
        <fullName evidence="1">Methylmalonyl-CoA epimerase</fullName>
        <ecNumber evidence="1">5.1.99.1</ecNumber>
    </submittedName>
</protein>
<dbReference type="InterPro" id="IPR029068">
    <property type="entry name" value="Glyas_Bleomycin-R_OHBP_Dase"/>
</dbReference>
<dbReference type="Proteomes" id="UP000092528">
    <property type="component" value="Chromosome 1"/>
</dbReference>
<evidence type="ECO:0000313" key="2">
    <source>
        <dbReference type="Proteomes" id="UP000092528"/>
    </source>
</evidence>
<dbReference type="GO" id="GO:0004493">
    <property type="term" value="F:methylmalonyl-CoA epimerase activity"/>
    <property type="evidence" value="ECO:0007669"/>
    <property type="project" value="UniProtKB-EC"/>
</dbReference>
<dbReference type="Gene3D" id="3.10.180.10">
    <property type="entry name" value="2,3-Dihydroxybiphenyl 1,2-Dioxygenase, domain 1"/>
    <property type="match status" value="1"/>
</dbReference>
<dbReference type="AlphaFoldDB" id="A0A1C7FDE6"/>
<dbReference type="GeneID" id="96872307"/>
<proteinExistence type="predicted"/>
<dbReference type="SUPFAM" id="SSF54593">
    <property type="entry name" value="Glyoxalase/Bleomycin resistance protein/Dihydroxybiphenyl dioxygenase"/>
    <property type="match status" value="1"/>
</dbReference>